<dbReference type="PROSITE" id="PS51462">
    <property type="entry name" value="NUDIX"/>
    <property type="match status" value="1"/>
</dbReference>
<keyword evidence="4" id="KW-1185">Reference proteome</keyword>
<dbReference type="InterPro" id="IPR000086">
    <property type="entry name" value="NUDIX_hydrolase_dom"/>
</dbReference>
<dbReference type="Proteomes" id="UP001206483">
    <property type="component" value="Unassembled WGS sequence"/>
</dbReference>
<protein>
    <submittedName>
        <fullName evidence="3">8-oxo-dGTP pyrophosphatase MutT (NUDIX family)</fullName>
    </submittedName>
</protein>
<dbReference type="PROSITE" id="PS00893">
    <property type="entry name" value="NUDIX_BOX"/>
    <property type="match status" value="1"/>
</dbReference>
<gene>
    <name evidence="3" type="ORF">FHR36_004209</name>
</gene>
<dbReference type="EMBL" id="JAMZDX010000004">
    <property type="protein sequence ID" value="MCP2311046.1"/>
    <property type="molecule type" value="Genomic_DNA"/>
</dbReference>
<evidence type="ECO:0000256" key="1">
    <source>
        <dbReference type="ARBA" id="ARBA00022801"/>
    </source>
</evidence>
<feature type="domain" description="Nudix hydrolase" evidence="2">
    <location>
        <begin position="27"/>
        <end position="164"/>
    </location>
</feature>
<dbReference type="Pfam" id="PF00293">
    <property type="entry name" value="NUDIX"/>
    <property type="match status" value="1"/>
</dbReference>
<comment type="caution">
    <text evidence="3">The sequence shown here is derived from an EMBL/GenBank/DDBJ whole genome shotgun (WGS) entry which is preliminary data.</text>
</comment>
<dbReference type="SUPFAM" id="SSF55811">
    <property type="entry name" value="Nudix"/>
    <property type="match status" value="1"/>
</dbReference>
<keyword evidence="1" id="KW-0378">Hydrolase</keyword>
<sequence>MGSPGRRLMGLPPPGWIPPEEFVPTLPHGIAYAALLFRDRAERVLTLRPVVNPGALDLPGGLLDPGEDLYGCARRETVEELGFLPACVERREPQLLVLSFTGPRPPWPWRVGALFDGGVLTDHEIGRITLDPTEHSAYSLTGADEWAAHADRRGRRILYAAAAARSTGRTVYLRPLD</sequence>
<organism evidence="3 4">
    <name type="scientific">Kitasatospora paracochleata</name>
    <dbReference type="NCBI Taxonomy" id="58354"/>
    <lineage>
        <taxon>Bacteria</taxon>
        <taxon>Bacillati</taxon>
        <taxon>Actinomycetota</taxon>
        <taxon>Actinomycetes</taxon>
        <taxon>Kitasatosporales</taxon>
        <taxon>Streptomycetaceae</taxon>
        <taxon>Kitasatospora</taxon>
    </lineage>
</organism>
<dbReference type="RefSeq" id="WP_253799693.1">
    <property type="nucleotide sequence ID" value="NZ_BAAAUB010000023.1"/>
</dbReference>
<dbReference type="Gene3D" id="3.90.79.10">
    <property type="entry name" value="Nucleoside Triphosphate Pyrophosphohydrolase"/>
    <property type="match status" value="1"/>
</dbReference>
<dbReference type="InterPro" id="IPR020084">
    <property type="entry name" value="NUDIX_hydrolase_CS"/>
</dbReference>
<evidence type="ECO:0000313" key="3">
    <source>
        <dbReference type="EMBL" id="MCP2311046.1"/>
    </source>
</evidence>
<evidence type="ECO:0000313" key="4">
    <source>
        <dbReference type="Proteomes" id="UP001206483"/>
    </source>
</evidence>
<reference evidence="3 4" key="1">
    <citation type="submission" date="2022-06" db="EMBL/GenBank/DDBJ databases">
        <title>Sequencing the genomes of 1000 actinobacteria strains.</title>
        <authorList>
            <person name="Klenk H.-P."/>
        </authorList>
    </citation>
    <scope>NUCLEOTIDE SEQUENCE [LARGE SCALE GENOMIC DNA]</scope>
    <source>
        <strain evidence="3 4">DSM 41656</strain>
    </source>
</reference>
<proteinExistence type="predicted"/>
<evidence type="ECO:0000259" key="2">
    <source>
        <dbReference type="PROSITE" id="PS51462"/>
    </source>
</evidence>
<name>A0ABT1J0V0_9ACTN</name>
<dbReference type="InterPro" id="IPR015797">
    <property type="entry name" value="NUDIX_hydrolase-like_dom_sf"/>
</dbReference>
<accession>A0ABT1J0V0</accession>